<dbReference type="InterPro" id="IPR052710">
    <property type="entry name" value="CAAX_protease"/>
</dbReference>
<keyword evidence="5" id="KW-1185">Reference proteome</keyword>
<dbReference type="GO" id="GO:0080120">
    <property type="term" value="P:CAAX-box protein maturation"/>
    <property type="evidence" value="ECO:0007669"/>
    <property type="project" value="UniProtKB-ARBA"/>
</dbReference>
<feature type="transmembrane region" description="Helical" evidence="2">
    <location>
        <begin position="36"/>
        <end position="56"/>
    </location>
</feature>
<evidence type="ECO:0000256" key="1">
    <source>
        <dbReference type="ARBA" id="ARBA00009067"/>
    </source>
</evidence>
<dbReference type="OrthoDB" id="2311705at2"/>
<gene>
    <name evidence="4" type="ORF">TPAS_2598</name>
</gene>
<sequence>MQNFYKKNELFFALIWIAVYVLSISAADGLSEEIGILKVITLPVALVLSFFLYGWIRKNKLQQYYGLRRITSIDFRKYLYFLPLLVLSTANFWNGAVFEHSFLETALFIASMLFIGFLEEVIFRGFLFKALSRKSIRSATLISSVTFGMGHIVNLLNGADFLPTLLQIGYASAIGFLFTVLFIKTKSLWPGIIAHAFINATSLFAVEGNGSVQLVSSLVMVFISVGYALYLSRVVTEN</sequence>
<feature type="transmembrane region" description="Helical" evidence="2">
    <location>
        <begin position="139"/>
        <end position="159"/>
    </location>
</feature>
<dbReference type="Proteomes" id="UP000195985">
    <property type="component" value="Unassembled WGS sequence"/>
</dbReference>
<dbReference type="GO" id="GO:0004175">
    <property type="term" value="F:endopeptidase activity"/>
    <property type="evidence" value="ECO:0007669"/>
    <property type="project" value="UniProtKB-ARBA"/>
</dbReference>
<name>A0A1W1IIR7_9LACT</name>
<evidence type="ECO:0000256" key="2">
    <source>
        <dbReference type="SAM" id="Phobius"/>
    </source>
</evidence>
<evidence type="ECO:0000313" key="4">
    <source>
        <dbReference type="EMBL" id="SLM52890.1"/>
    </source>
</evidence>
<evidence type="ECO:0000259" key="3">
    <source>
        <dbReference type="Pfam" id="PF02517"/>
    </source>
</evidence>
<keyword evidence="2" id="KW-1133">Transmembrane helix</keyword>
<dbReference type="AlphaFoldDB" id="A0A1W1IIR7"/>
<keyword evidence="2" id="KW-0812">Transmembrane</keyword>
<dbReference type="PANTHER" id="PTHR36435:SF1">
    <property type="entry name" value="CAAX AMINO TERMINAL PROTEASE FAMILY PROTEIN"/>
    <property type="match status" value="1"/>
</dbReference>
<feature type="transmembrane region" description="Helical" evidence="2">
    <location>
        <begin position="188"/>
        <end position="206"/>
    </location>
</feature>
<dbReference type="STRING" id="43064.SAMN04488086_11041"/>
<reference evidence="5" key="1">
    <citation type="submission" date="2016-04" db="EMBL/GenBank/DDBJ databases">
        <authorList>
            <person name="Strepis N."/>
        </authorList>
    </citation>
    <scope>NUCLEOTIDE SEQUENCE [LARGE SCALE GENOMIC DNA]</scope>
</reference>
<dbReference type="InterPro" id="IPR003675">
    <property type="entry name" value="Rce1/LyrA-like_dom"/>
</dbReference>
<accession>A0A1W1IIR7</accession>
<proteinExistence type="inferred from homology"/>
<keyword evidence="4" id="KW-0645">Protease</keyword>
<dbReference type="RefSeq" id="WP_086943620.1">
    <property type="nucleotide sequence ID" value="NZ_FONM01000010.1"/>
</dbReference>
<feature type="transmembrane region" description="Helical" evidence="2">
    <location>
        <begin position="77"/>
        <end position="94"/>
    </location>
</feature>
<keyword evidence="2" id="KW-0472">Membrane</keyword>
<evidence type="ECO:0000313" key="5">
    <source>
        <dbReference type="Proteomes" id="UP000195985"/>
    </source>
</evidence>
<comment type="similarity">
    <text evidence="1">Belongs to the UPF0177 family.</text>
</comment>
<keyword evidence="4" id="KW-0378">Hydrolase</keyword>
<dbReference type="PANTHER" id="PTHR36435">
    <property type="entry name" value="SLR1288 PROTEIN"/>
    <property type="match status" value="1"/>
</dbReference>
<dbReference type="GO" id="GO:0006508">
    <property type="term" value="P:proteolysis"/>
    <property type="evidence" value="ECO:0007669"/>
    <property type="project" value="UniProtKB-KW"/>
</dbReference>
<feature type="transmembrane region" description="Helical" evidence="2">
    <location>
        <begin position="106"/>
        <end position="127"/>
    </location>
</feature>
<feature type="transmembrane region" description="Helical" evidence="2">
    <location>
        <begin position="212"/>
        <end position="231"/>
    </location>
</feature>
<feature type="domain" description="CAAX prenyl protease 2/Lysostaphin resistance protein A-like" evidence="3">
    <location>
        <begin position="105"/>
        <end position="200"/>
    </location>
</feature>
<dbReference type="EMBL" id="FWEY01000009">
    <property type="protein sequence ID" value="SLM52890.1"/>
    <property type="molecule type" value="Genomic_DNA"/>
</dbReference>
<feature type="transmembrane region" description="Helical" evidence="2">
    <location>
        <begin position="165"/>
        <end position="183"/>
    </location>
</feature>
<dbReference type="Pfam" id="PF02517">
    <property type="entry name" value="Rce1-like"/>
    <property type="match status" value="1"/>
</dbReference>
<protein>
    <submittedName>
        <fullName evidence="4">Caax protease self-immunity</fullName>
    </submittedName>
</protein>
<organism evidence="4 5">
    <name type="scientific">Trichococcus pasteurii</name>
    <dbReference type="NCBI Taxonomy" id="43064"/>
    <lineage>
        <taxon>Bacteria</taxon>
        <taxon>Bacillati</taxon>
        <taxon>Bacillota</taxon>
        <taxon>Bacilli</taxon>
        <taxon>Lactobacillales</taxon>
        <taxon>Carnobacteriaceae</taxon>
        <taxon>Trichococcus</taxon>
    </lineage>
</organism>